<keyword evidence="1" id="KW-0732">Signal</keyword>
<dbReference type="Proteomes" id="UP000183253">
    <property type="component" value="Unassembled WGS sequence"/>
</dbReference>
<evidence type="ECO:0000313" key="3">
    <source>
        <dbReference type="Proteomes" id="UP000183253"/>
    </source>
</evidence>
<protein>
    <submittedName>
        <fullName evidence="2">SusD family protein</fullName>
    </submittedName>
</protein>
<evidence type="ECO:0000313" key="2">
    <source>
        <dbReference type="EMBL" id="SEA39414.1"/>
    </source>
</evidence>
<evidence type="ECO:0000256" key="1">
    <source>
        <dbReference type="SAM" id="SignalP"/>
    </source>
</evidence>
<proteinExistence type="predicted"/>
<dbReference type="Gene3D" id="2.20.20.130">
    <property type="match status" value="1"/>
</dbReference>
<dbReference type="RefSeq" id="WP_010261458.1">
    <property type="nucleotide sequence ID" value="NZ_CAEG01000010.1"/>
</dbReference>
<dbReference type="STRING" id="1033731.SAMN05444145_103122"/>
<reference evidence="2 3" key="1">
    <citation type="submission" date="2016-10" db="EMBL/GenBank/DDBJ databases">
        <authorList>
            <person name="de Groot N.N."/>
        </authorList>
    </citation>
    <scope>NUCLEOTIDE SEQUENCE [LARGE SCALE GENOMIC DNA]</scope>
    <source>
        <strain evidence="2 3">DSM 25383</strain>
    </source>
</reference>
<keyword evidence="3" id="KW-1185">Reference proteome</keyword>
<gene>
    <name evidence="2" type="ORF">SAMN05444145_103122</name>
</gene>
<dbReference type="Gene3D" id="1.25.40.900">
    <property type="match status" value="1"/>
</dbReference>
<dbReference type="SUPFAM" id="SSF48452">
    <property type="entry name" value="TPR-like"/>
    <property type="match status" value="1"/>
</dbReference>
<dbReference type="PROSITE" id="PS51257">
    <property type="entry name" value="PROKAR_LIPOPROTEIN"/>
    <property type="match status" value="1"/>
</dbReference>
<feature type="signal peptide" evidence="1">
    <location>
        <begin position="1"/>
        <end position="21"/>
    </location>
</feature>
<name>A0A1H4AUD4_9BACT</name>
<dbReference type="Gene3D" id="1.25.40.390">
    <property type="match status" value="1"/>
</dbReference>
<dbReference type="AlphaFoldDB" id="A0A1H4AUD4"/>
<dbReference type="OrthoDB" id="1100079at2"/>
<sequence>MKKIYLLLFLCVASVSCNEWFDMTPDGTSIPEDRFFRNENVFLNALTDVYTQLRAESLYGRMLSVGELEFMGQNFQPAGTDFRAAADLDYADAVFRSAIEQTFVDMYKAIASCNNVIAHIENTNIVFNSKSRKRIITGELYGLRAALHFELLRLFHPAYAVDPGFVGLPYMVRFGMTASEPLSTEAFVGKVIADLERAASELETADPVLNGFTLGTVLPGEIDSRLRTFCLNYYAVTTLLARVYLYKGDYEQAAAYASRAFEHQTKVEKRYRVFYYFGPGEYGDDYSFSREHLFGIATLPEGFPRSAALLYGRNGASVTKHYSALFDNPKDTRYRDWFDNSDPSRVFMAYKFGENSVLNGYTSVAGNESVLPCRIPFVKLGEAALIEAEALVRQSADNIADAAARVAGLQKARDIPTVAERLETSGLTVGELLDAIELEYRREFFGEGQLFYYYKRLNSPRIPKSDGTELTVTADKYTWPIPEGSVNVIQAL</sequence>
<accession>A0A1H4AUD4</accession>
<dbReference type="InterPro" id="IPR011990">
    <property type="entry name" value="TPR-like_helical_dom_sf"/>
</dbReference>
<organism evidence="2 3">
    <name type="scientific">Alistipes timonensis JC136</name>
    <dbReference type="NCBI Taxonomy" id="1033731"/>
    <lineage>
        <taxon>Bacteria</taxon>
        <taxon>Pseudomonadati</taxon>
        <taxon>Bacteroidota</taxon>
        <taxon>Bacteroidia</taxon>
        <taxon>Bacteroidales</taxon>
        <taxon>Rikenellaceae</taxon>
        <taxon>Alistipes</taxon>
    </lineage>
</organism>
<feature type="chain" id="PRO_5010353990" evidence="1">
    <location>
        <begin position="22"/>
        <end position="492"/>
    </location>
</feature>
<dbReference type="EMBL" id="FNRI01000003">
    <property type="protein sequence ID" value="SEA39414.1"/>
    <property type="molecule type" value="Genomic_DNA"/>
</dbReference>